<protein>
    <submittedName>
        <fullName evidence="4">SIR2-like domain-containing protein</fullName>
    </submittedName>
</protein>
<organism evidence="4 5">
    <name type="scientific">Colwellia chukchiensis</name>
    <dbReference type="NCBI Taxonomy" id="641665"/>
    <lineage>
        <taxon>Bacteria</taxon>
        <taxon>Pseudomonadati</taxon>
        <taxon>Pseudomonadota</taxon>
        <taxon>Gammaproteobacteria</taxon>
        <taxon>Alteromonadales</taxon>
        <taxon>Colwelliaceae</taxon>
        <taxon>Colwellia</taxon>
    </lineage>
</organism>
<dbReference type="SUPFAM" id="SSF52467">
    <property type="entry name" value="DHS-like NAD/FAD-binding domain"/>
    <property type="match status" value="1"/>
</dbReference>
<dbReference type="Pfam" id="PF13289">
    <property type="entry name" value="SIR2_2"/>
    <property type="match status" value="1"/>
</dbReference>
<evidence type="ECO:0000259" key="3">
    <source>
        <dbReference type="PROSITE" id="PS50305"/>
    </source>
</evidence>
<dbReference type="OrthoDB" id="6357023at2"/>
<dbReference type="InterPro" id="IPR026590">
    <property type="entry name" value="Ssirtuin_cat_dom"/>
</dbReference>
<dbReference type="EMBL" id="FOBI01000004">
    <property type="protein sequence ID" value="SEK92275.1"/>
    <property type="molecule type" value="Genomic_DNA"/>
</dbReference>
<feature type="domain" description="Deacetylase sirtuin-type" evidence="3">
    <location>
        <begin position="1"/>
        <end position="180"/>
    </location>
</feature>
<evidence type="ECO:0000256" key="2">
    <source>
        <dbReference type="PROSITE-ProRule" id="PRU00236"/>
    </source>
</evidence>
<dbReference type="Proteomes" id="UP000199297">
    <property type="component" value="Unassembled WGS sequence"/>
</dbReference>
<name>A0A1H7L1L5_9GAMM</name>
<evidence type="ECO:0000313" key="4">
    <source>
        <dbReference type="EMBL" id="SEK92275.1"/>
    </source>
</evidence>
<gene>
    <name evidence="4" type="ORF">SAMN05216262_1042</name>
</gene>
<dbReference type="RefSeq" id="WP_085284518.1">
    <property type="nucleotide sequence ID" value="NZ_FOBI01000004.1"/>
</dbReference>
<dbReference type="AlphaFoldDB" id="A0A1H7L1L5"/>
<evidence type="ECO:0000313" key="5">
    <source>
        <dbReference type="Proteomes" id="UP000199297"/>
    </source>
</evidence>
<comment type="caution">
    <text evidence="2">Lacks conserved residue(s) required for the propagation of feature annotation.</text>
</comment>
<sequence length="180" mass="20796">MEFSNEIEVFIKDYVKHLHDGSASVFAGAGLSIPTGFVNWSELLSDIAQELGLNIEKETDLVSIAQYHVNENRTRSKISQKILEEFVEDTEESENHRVIARLPISSIWTTNYDPLIEQAFLNEGKVPDTKHNCKQLLNNRPKRDLIVYKMHGDVEHPSDLVKLGRTLFPYTFKFNWRHIV</sequence>
<keyword evidence="5" id="KW-1185">Reference proteome</keyword>
<dbReference type="InterPro" id="IPR029035">
    <property type="entry name" value="DHS-like_NAD/FAD-binding_dom"/>
</dbReference>
<evidence type="ECO:0000256" key="1">
    <source>
        <dbReference type="ARBA" id="ARBA00023027"/>
    </source>
</evidence>
<proteinExistence type="predicted"/>
<dbReference type="PROSITE" id="PS50305">
    <property type="entry name" value="SIRTUIN"/>
    <property type="match status" value="1"/>
</dbReference>
<accession>A0A1H7L1L5</accession>
<keyword evidence="1" id="KW-0520">NAD</keyword>
<reference evidence="5" key="1">
    <citation type="submission" date="2016-10" db="EMBL/GenBank/DDBJ databases">
        <authorList>
            <person name="Varghese N."/>
            <person name="Submissions S."/>
        </authorList>
    </citation>
    <scope>NUCLEOTIDE SEQUENCE [LARGE SCALE GENOMIC DNA]</scope>
    <source>
        <strain evidence="5">CGMCC 1.9127</strain>
    </source>
</reference>
<dbReference type="STRING" id="641665.GCA_002104455_03005"/>